<protein>
    <submittedName>
        <fullName evidence="9">Leishmanolysin-like peptidase (Family M8)</fullName>
        <ecNumber evidence="9">3.4.24.-</ecNumber>
    </submittedName>
</protein>
<keyword evidence="6" id="KW-0862">Zinc</keyword>
<feature type="compositionally biased region" description="Low complexity" evidence="8">
    <location>
        <begin position="315"/>
        <end position="326"/>
    </location>
</feature>
<evidence type="ECO:0000256" key="2">
    <source>
        <dbReference type="ARBA" id="ARBA00005860"/>
    </source>
</evidence>
<dbReference type="GO" id="GO:0016020">
    <property type="term" value="C:membrane"/>
    <property type="evidence" value="ECO:0007669"/>
    <property type="project" value="InterPro"/>
</dbReference>
<dbReference type="GO" id="GO:0006508">
    <property type="term" value="P:proteolysis"/>
    <property type="evidence" value="ECO:0007669"/>
    <property type="project" value="UniProtKB-KW"/>
</dbReference>
<feature type="region of interest" description="Disordered" evidence="8">
    <location>
        <begin position="283"/>
        <end position="330"/>
    </location>
</feature>
<keyword evidence="7" id="KW-0482">Metalloprotease</keyword>
<comment type="caution">
    <text evidence="9">The sequence shown here is derived from an EMBL/GenBank/DDBJ whole genome shotgun (WGS) entry which is preliminary data.</text>
</comment>
<dbReference type="SUPFAM" id="SSF55486">
    <property type="entry name" value="Metalloproteases ('zincins'), catalytic domain"/>
    <property type="match status" value="1"/>
</dbReference>
<evidence type="ECO:0000313" key="9">
    <source>
        <dbReference type="EMBL" id="KAK1744875.1"/>
    </source>
</evidence>
<evidence type="ECO:0000256" key="7">
    <source>
        <dbReference type="ARBA" id="ARBA00023049"/>
    </source>
</evidence>
<dbReference type="PANTHER" id="PTHR10942">
    <property type="entry name" value="LEISHMANOLYSIN-LIKE PEPTIDASE"/>
    <property type="match status" value="1"/>
</dbReference>
<evidence type="ECO:0000256" key="6">
    <source>
        <dbReference type="ARBA" id="ARBA00022833"/>
    </source>
</evidence>
<proteinExistence type="inferred from homology"/>
<comment type="cofactor">
    <cofactor evidence="1">
        <name>Zn(2+)</name>
        <dbReference type="ChEBI" id="CHEBI:29105"/>
    </cofactor>
</comment>
<reference evidence="9" key="1">
    <citation type="submission" date="2023-06" db="EMBL/GenBank/DDBJ databases">
        <title>Survivors Of The Sea: Transcriptome response of Skeletonema marinoi to long-term dormancy.</title>
        <authorList>
            <person name="Pinder M.I.M."/>
            <person name="Kourtchenko O."/>
            <person name="Robertson E.K."/>
            <person name="Larsson T."/>
            <person name="Maumus F."/>
            <person name="Osuna-Cruz C.M."/>
            <person name="Vancaester E."/>
            <person name="Stenow R."/>
            <person name="Vandepoele K."/>
            <person name="Ploug H."/>
            <person name="Bruchert V."/>
            <person name="Godhe A."/>
            <person name="Topel M."/>
        </authorList>
    </citation>
    <scope>NUCLEOTIDE SEQUENCE</scope>
    <source>
        <strain evidence="9">R05AC</strain>
    </source>
</reference>
<sequence>MAKSEPLSLVEGCCSECLPNNNETYMMNASMSSELITKEMESASLCRSDASVASPKTTTRTLRSVNINKRRGKHSIRNRKRLPQSYSAMRLFLISCSCFYLLSESNGVTVEDGEGNGRKSFLRTAVAAAAPEGALNTLTEPSPPEILAGNTEEEYDYESYHATHNIPVPALSTTMMGMQHNGRSRMKNNDVISVQHKGIFSFAGTNQAMKSFASETNESEILETHQNTRRGPLAFAGTNQAMLNFAGGSNEKEDVSKGRRILTTQQNNDPLLETNISWQEAREADSDASLASDSGASLASDSDASLASDSDDASFDSASDTSSSSRTDADLDNGRYLVGLEMREIKVHQQIVIDYHDTNEFGEKRKFYLWSSALSLVPVTGRILPSVDTCGSASIPLEDREKGVNGADVLIYVSSDNREHQHLYKKHPYNTDAETTIAPRTMDRYTGYITTELGRNPDTSIAYGTMEKTITCVDGTKETIEVPNVINEFESTGEVSFEIRTPKVIEVVRNHFDCMTLTGAKLESKKGGTSCFGGFLDDHLFFGPSSLSPITLALLEDSSWYVANYTVSSEIPFGRGSGCQFARGGCIPDNDKNNWGFHCTDIDTLGCDPSHSFKASCDFLDTSTDSSDSFCPMFVRGAVDCSDESSQLALTEEYYGKGSKCFNTDKSEPMCLRAVCNELDYTIDVHYADDVFSCSYDGQIIDTMEDLRIECPRIAAVCPTLHCPSNCSGRGVCDEVEMESTPVSATIHLITHPAAGRIRQLQ</sequence>
<evidence type="ECO:0000256" key="1">
    <source>
        <dbReference type="ARBA" id="ARBA00001947"/>
    </source>
</evidence>
<organism evidence="9 10">
    <name type="scientific">Skeletonema marinoi</name>
    <dbReference type="NCBI Taxonomy" id="267567"/>
    <lineage>
        <taxon>Eukaryota</taxon>
        <taxon>Sar</taxon>
        <taxon>Stramenopiles</taxon>
        <taxon>Ochrophyta</taxon>
        <taxon>Bacillariophyta</taxon>
        <taxon>Coscinodiscophyceae</taxon>
        <taxon>Thalassiosirophycidae</taxon>
        <taxon>Thalassiosirales</taxon>
        <taxon>Skeletonemataceae</taxon>
        <taxon>Skeletonema</taxon>
        <taxon>Skeletonema marinoi-dohrnii complex</taxon>
    </lineage>
</organism>
<dbReference type="EC" id="3.4.24.-" evidence="9"/>
<gene>
    <name evidence="9" type="ORF">QTG54_004166</name>
</gene>
<accession>A0AAD8YGX1</accession>
<dbReference type="PANTHER" id="PTHR10942:SF0">
    <property type="entry name" value="LEISHMANOLYSIN-LIKE PEPTIDASE"/>
    <property type="match status" value="1"/>
</dbReference>
<evidence type="ECO:0000256" key="3">
    <source>
        <dbReference type="ARBA" id="ARBA00022670"/>
    </source>
</evidence>
<keyword evidence="3" id="KW-0645">Protease</keyword>
<keyword evidence="5 9" id="KW-0378">Hydrolase</keyword>
<dbReference type="Proteomes" id="UP001224775">
    <property type="component" value="Unassembled WGS sequence"/>
</dbReference>
<keyword evidence="4" id="KW-0479">Metal-binding</keyword>
<dbReference type="GO" id="GO:0004222">
    <property type="term" value="F:metalloendopeptidase activity"/>
    <property type="evidence" value="ECO:0007669"/>
    <property type="project" value="InterPro"/>
</dbReference>
<keyword evidence="10" id="KW-1185">Reference proteome</keyword>
<comment type="similarity">
    <text evidence="2">Belongs to the peptidase M8 family.</text>
</comment>
<dbReference type="GO" id="GO:0005737">
    <property type="term" value="C:cytoplasm"/>
    <property type="evidence" value="ECO:0007669"/>
    <property type="project" value="TreeGrafter"/>
</dbReference>
<dbReference type="AlphaFoldDB" id="A0AAD8YGX1"/>
<feature type="compositionally biased region" description="Low complexity" evidence="8">
    <location>
        <begin position="287"/>
        <end position="308"/>
    </location>
</feature>
<dbReference type="GO" id="GO:0007155">
    <property type="term" value="P:cell adhesion"/>
    <property type="evidence" value="ECO:0007669"/>
    <property type="project" value="InterPro"/>
</dbReference>
<dbReference type="Pfam" id="PF01457">
    <property type="entry name" value="Peptidase_M8"/>
    <property type="match status" value="1"/>
</dbReference>
<dbReference type="InterPro" id="IPR001577">
    <property type="entry name" value="Peptidase_M8"/>
</dbReference>
<name>A0AAD8YGX1_9STRA</name>
<evidence type="ECO:0000256" key="4">
    <source>
        <dbReference type="ARBA" id="ARBA00022723"/>
    </source>
</evidence>
<evidence type="ECO:0000256" key="8">
    <source>
        <dbReference type="SAM" id="MobiDB-lite"/>
    </source>
</evidence>
<dbReference type="Gene3D" id="3.90.132.10">
    <property type="entry name" value="Leishmanolysin , domain 2"/>
    <property type="match status" value="1"/>
</dbReference>
<evidence type="ECO:0000313" key="10">
    <source>
        <dbReference type="Proteomes" id="UP001224775"/>
    </source>
</evidence>
<evidence type="ECO:0000256" key="5">
    <source>
        <dbReference type="ARBA" id="ARBA00022801"/>
    </source>
</evidence>
<dbReference type="GO" id="GO:0046872">
    <property type="term" value="F:metal ion binding"/>
    <property type="evidence" value="ECO:0007669"/>
    <property type="project" value="UniProtKB-KW"/>
</dbReference>
<dbReference type="EMBL" id="JATAAI010000006">
    <property type="protein sequence ID" value="KAK1744875.1"/>
    <property type="molecule type" value="Genomic_DNA"/>
</dbReference>